<dbReference type="SUPFAM" id="SSF53254">
    <property type="entry name" value="Phosphoglycerate mutase-like"/>
    <property type="match status" value="1"/>
</dbReference>
<dbReference type="GO" id="GO:0016791">
    <property type="term" value="F:phosphatase activity"/>
    <property type="evidence" value="ECO:0007669"/>
    <property type="project" value="TreeGrafter"/>
</dbReference>
<dbReference type="GO" id="GO:0005737">
    <property type="term" value="C:cytoplasm"/>
    <property type="evidence" value="ECO:0007669"/>
    <property type="project" value="TreeGrafter"/>
</dbReference>
<name>A0A0R3NCD7_9BRAD</name>
<sequence>MTTFSMIRHGVHDIVDDILVGRAPGVRLNSRGREQARRLAECLGRKRIDLIQSSPQTRAQETIEPIAQRLGMPIEVSPEIDELDMGEWTGRSFAALNQDPRWSQWNSMRGTARPPNGESMSELQMRAVSHLARISSSMPKGHVALCSHAEVIRAIALYALKLPLDDFHRVDIAPATISTLAIERDGFEITALNQPVAS</sequence>
<dbReference type="InterPro" id="IPR029033">
    <property type="entry name" value="His_PPase_superfam"/>
</dbReference>
<protein>
    <recommendedName>
        <fullName evidence="3">Phosphoglycerate mutase</fullName>
    </recommendedName>
</protein>
<dbReference type="InterPro" id="IPR050275">
    <property type="entry name" value="PGM_Phosphatase"/>
</dbReference>
<dbReference type="InterPro" id="IPR013078">
    <property type="entry name" value="His_Pase_superF_clade-1"/>
</dbReference>
<dbReference type="PANTHER" id="PTHR48100">
    <property type="entry name" value="BROAD-SPECIFICITY PHOSPHATASE YOR283W-RELATED"/>
    <property type="match status" value="1"/>
</dbReference>
<organism evidence="1 2">
    <name type="scientific">Bradyrhizobium retamae</name>
    <dbReference type="NCBI Taxonomy" id="1300035"/>
    <lineage>
        <taxon>Bacteria</taxon>
        <taxon>Pseudomonadati</taxon>
        <taxon>Pseudomonadota</taxon>
        <taxon>Alphaproteobacteria</taxon>
        <taxon>Hyphomicrobiales</taxon>
        <taxon>Nitrobacteraceae</taxon>
        <taxon>Bradyrhizobium</taxon>
    </lineage>
</organism>
<gene>
    <name evidence="1" type="ORF">CQ13_04245</name>
</gene>
<evidence type="ECO:0008006" key="3">
    <source>
        <dbReference type="Google" id="ProtNLM"/>
    </source>
</evidence>
<evidence type="ECO:0000313" key="1">
    <source>
        <dbReference type="EMBL" id="KRR27709.1"/>
    </source>
</evidence>
<proteinExistence type="predicted"/>
<dbReference type="Pfam" id="PF00300">
    <property type="entry name" value="His_Phos_1"/>
    <property type="match status" value="1"/>
</dbReference>
<dbReference type="Gene3D" id="3.40.50.1240">
    <property type="entry name" value="Phosphoglycerate mutase-like"/>
    <property type="match status" value="1"/>
</dbReference>
<keyword evidence="2" id="KW-1185">Reference proteome</keyword>
<accession>A0A0R3NCD7</accession>
<dbReference type="Proteomes" id="UP000052023">
    <property type="component" value="Unassembled WGS sequence"/>
</dbReference>
<dbReference type="CDD" id="cd07067">
    <property type="entry name" value="HP_PGM_like"/>
    <property type="match status" value="1"/>
</dbReference>
<dbReference type="AlphaFoldDB" id="A0A0R3NCD7"/>
<dbReference type="SMART" id="SM00855">
    <property type="entry name" value="PGAM"/>
    <property type="match status" value="1"/>
</dbReference>
<reference evidence="1 2" key="1">
    <citation type="submission" date="2014-03" db="EMBL/GenBank/DDBJ databases">
        <title>Bradyrhizobium valentinum sp. nov., isolated from effective nodules of Lupinus mariae-josephae, a lupine endemic of basic-lime soils in Eastern Spain.</title>
        <authorList>
            <person name="Duran D."/>
            <person name="Rey L."/>
            <person name="Navarro A."/>
            <person name="Busquets A."/>
            <person name="Imperial J."/>
            <person name="Ruiz-Argueso T."/>
        </authorList>
    </citation>
    <scope>NUCLEOTIDE SEQUENCE [LARGE SCALE GENOMIC DNA]</scope>
    <source>
        <strain evidence="1 2">Ro19</strain>
    </source>
</reference>
<dbReference type="PIRSF" id="PIRSF000709">
    <property type="entry name" value="6PFK_2-Ptase"/>
    <property type="match status" value="1"/>
</dbReference>
<evidence type="ECO:0000313" key="2">
    <source>
        <dbReference type="Proteomes" id="UP000052023"/>
    </source>
</evidence>
<comment type="caution">
    <text evidence="1">The sequence shown here is derived from an EMBL/GenBank/DDBJ whole genome shotgun (WGS) entry which is preliminary data.</text>
</comment>
<dbReference type="EMBL" id="LLYA01000112">
    <property type="protein sequence ID" value="KRR27709.1"/>
    <property type="molecule type" value="Genomic_DNA"/>
</dbReference>
<dbReference type="PANTHER" id="PTHR48100:SF1">
    <property type="entry name" value="HISTIDINE PHOSPHATASE FAMILY PROTEIN-RELATED"/>
    <property type="match status" value="1"/>
</dbReference>